<organism evidence="7 8">
    <name type="scientific">Acaulospora morrowiae</name>
    <dbReference type="NCBI Taxonomy" id="94023"/>
    <lineage>
        <taxon>Eukaryota</taxon>
        <taxon>Fungi</taxon>
        <taxon>Fungi incertae sedis</taxon>
        <taxon>Mucoromycota</taxon>
        <taxon>Glomeromycotina</taxon>
        <taxon>Glomeromycetes</taxon>
        <taxon>Diversisporales</taxon>
        <taxon>Acaulosporaceae</taxon>
        <taxon>Acaulospora</taxon>
    </lineage>
</organism>
<evidence type="ECO:0000256" key="3">
    <source>
        <dbReference type="ARBA" id="ARBA00022833"/>
    </source>
</evidence>
<dbReference type="OrthoDB" id="5863171at2759"/>
<name>A0A9N8ZJJ5_9GLOM</name>
<feature type="compositionally biased region" description="Polar residues" evidence="5">
    <location>
        <begin position="61"/>
        <end position="78"/>
    </location>
</feature>
<reference evidence="7" key="1">
    <citation type="submission" date="2021-06" db="EMBL/GenBank/DDBJ databases">
        <authorList>
            <person name="Kallberg Y."/>
            <person name="Tangrot J."/>
            <person name="Rosling A."/>
        </authorList>
    </citation>
    <scope>NUCLEOTIDE SEQUENCE</scope>
    <source>
        <strain evidence="7">CL551</strain>
    </source>
</reference>
<dbReference type="Gene3D" id="3.30.40.10">
    <property type="entry name" value="Zinc/RING finger domain, C3HC4 (zinc finger)"/>
    <property type="match status" value="1"/>
</dbReference>
<protein>
    <submittedName>
        <fullName evidence="7">10240_t:CDS:1</fullName>
    </submittedName>
</protein>
<dbReference type="InterPro" id="IPR011011">
    <property type="entry name" value="Znf_FYVE_PHD"/>
</dbReference>
<feature type="compositionally biased region" description="Polar residues" evidence="5">
    <location>
        <begin position="91"/>
        <end position="102"/>
    </location>
</feature>
<evidence type="ECO:0000256" key="4">
    <source>
        <dbReference type="PROSITE-ProRule" id="PRU00146"/>
    </source>
</evidence>
<gene>
    <name evidence="7" type="ORF">AMORRO_LOCUS3116</name>
</gene>
<feature type="compositionally biased region" description="Low complexity" evidence="5">
    <location>
        <begin position="492"/>
        <end position="501"/>
    </location>
</feature>
<feature type="domain" description="PHD-type" evidence="6">
    <location>
        <begin position="170"/>
        <end position="226"/>
    </location>
</feature>
<evidence type="ECO:0000313" key="8">
    <source>
        <dbReference type="Proteomes" id="UP000789342"/>
    </source>
</evidence>
<feature type="compositionally biased region" description="Polar residues" evidence="5">
    <location>
        <begin position="147"/>
        <end position="158"/>
    </location>
</feature>
<keyword evidence="2 4" id="KW-0863">Zinc-finger</keyword>
<dbReference type="InterPro" id="IPR019787">
    <property type="entry name" value="Znf_PHD-finger"/>
</dbReference>
<keyword evidence="3" id="KW-0862">Zinc</keyword>
<dbReference type="InterPro" id="IPR013083">
    <property type="entry name" value="Znf_RING/FYVE/PHD"/>
</dbReference>
<sequence>MTTKSNFLNSREHYVLSETDTSEDGLLNTSDNFYWHSHSSTSHEYDSDSNSKNSDWPEYGSDSTSEIESKYSNDSYNVKKSKLKEKRHDLNSGSGNDSDTSRGSSTITDDSFSTIIGDTSQEEDGRINEDDQYDSFDEYSPWMPEVSSGTDDSTGSECTQKKRRKLGSNSISCCVCGGPDLYFNYICICVGCNEGYHQMCHEPKISDSTASYNIEERWHCMDCQMAIQNGSSAKSANRAGRREAEVLQIANKRYGNFGPTCHEQAKETIIFEEHSMSIKTIGKNNQNIINIRNDDNSIQNQKIGLYQQRSDSKCLSNGFAGNNLRGDRQDCDKESDNDVLLHSRINSDPNNKSRIITKKRLRNTLTFVPLASEKRHSTATELHKLFYENYPISKVNFDDIFKPEDWGRSENTDAPSVRNIGTHVADTELLGKSFSPAKKNGVIPKKIIVVNKNTLKNSIGLNKNGSSLNKNSPMANGKKIITHELNVNVATNKNVTPTKKPSTPPRSTIFLQNPDNQEHSSSDESVSLTQTVASPKRNVSLRDVVECTPKIVTPPNKSFGPMNHDDEDFNIISLLPRNLIPCINFGTLAFREGTIDPKRGQVKRGRVFSVVK</sequence>
<dbReference type="EMBL" id="CAJVPV010001460">
    <property type="protein sequence ID" value="CAG8498117.1"/>
    <property type="molecule type" value="Genomic_DNA"/>
</dbReference>
<keyword evidence="8" id="KW-1185">Reference proteome</keyword>
<evidence type="ECO:0000256" key="2">
    <source>
        <dbReference type="ARBA" id="ARBA00022771"/>
    </source>
</evidence>
<evidence type="ECO:0000313" key="7">
    <source>
        <dbReference type="EMBL" id="CAG8498117.1"/>
    </source>
</evidence>
<dbReference type="GO" id="GO:0008270">
    <property type="term" value="F:zinc ion binding"/>
    <property type="evidence" value="ECO:0007669"/>
    <property type="project" value="UniProtKB-KW"/>
</dbReference>
<dbReference type="AlphaFoldDB" id="A0A9N8ZJJ5"/>
<feature type="region of interest" description="Disordered" evidence="5">
    <location>
        <begin position="1"/>
        <end position="24"/>
    </location>
</feature>
<feature type="region of interest" description="Disordered" evidence="5">
    <location>
        <begin position="492"/>
        <end position="529"/>
    </location>
</feature>
<accession>A0A9N8ZJJ5</accession>
<evidence type="ECO:0000256" key="5">
    <source>
        <dbReference type="SAM" id="MobiDB-lite"/>
    </source>
</evidence>
<evidence type="ECO:0000256" key="1">
    <source>
        <dbReference type="ARBA" id="ARBA00022723"/>
    </source>
</evidence>
<proteinExistence type="predicted"/>
<evidence type="ECO:0000259" key="6">
    <source>
        <dbReference type="PROSITE" id="PS50016"/>
    </source>
</evidence>
<dbReference type="PROSITE" id="PS50016">
    <property type="entry name" value="ZF_PHD_2"/>
    <property type="match status" value="1"/>
</dbReference>
<feature type="region of interest" description="Disordered" evidence="5">
    <location>
        <begin position="39"/>
        <end position="161"/>
    </location>
</feature>
<dbReference type="SUPFAM" id="SSF57903">
    <property type="entry name" value="FYVE/PHD zinc finger"/>
    <property type="match status" value="1"/>
</dbReference>
<feature type="compositionally biased region" description="Low complexity" evidence="5">
    <location>
        <begin position="103"/>
        <end position="119"/>
    </location>
</feature>
<comment type="caution">
    <text evidence="7">The sequence shown here is derived from an EMBL/GenBank/DDBJ whole genome shotgun (WGS) entry which is preliminary data.</text>
</comment>
<keyword evidence="1" id="KW-0479">Metal-binding</keyword>
<dbReference type="Proteomes" id="UP000789342">
    <property type="component" value="Unassembled WGS sequence"/>
</dbReference>